<reference evidence="3 4" key="1">
    <citation type="submission" date="2024-01" db="EMBL/GenBank/DDBJ databases">
        <title>The genomes of 5 underutilized Papilionoideae crops provide insights into root nodulation and disease resistanc.</title>
        <authorList>
            <person name="Jiang F."/>
        </authorList>
    </citation>
    <scope>NUCLEOTIDE SEQUENCE [LARGE SCALE GENOMIC DNA]</scope>
    <source>
        <strain evidence="3">LVBAO_FW01</strain>
        <tissue evidence="3">Leaves</tissue>
    </source>
</reference>
<dbReference type="Proteomes" id="UP001367508">
    <property type="component" value="Unassembled WGS sequence"/>
</dbReference>
<keyword evidence="2" id="KW-0328">Glycosyltransferase</keyword>
<evidence type="ECO:0000256" key="1">
    <source>
        <dbReference type="ARBA" id="ARBA00009995"/>
    </source>
</evidence>
<evidence type="ECO:0000313" key="3">
    <source>
        <dbReference type="EMBL" id="KAK7362598.1"/>
    </source>
</evidence>
<gene>
    <name evidence="3" type="ORF">VNO77_04715</name>
</gene>
<dbReference type="EMBL" id="JAYMYQ010000001">
    <property type="protein sequence ID" value="KAK7362598.1"/>
    <property type="molecule type" value="Genomic_DNA"/>
</dbReference>
<dbReference type="GO" id="GO:0035251">
    <property type="term" value="F:UDP-glucosyltransferase activity"/>
    <property type="evidence" value="ECO:0007669"/>
    <property type="project" value="TreeGrafter"/>
</dbReference>
<dbReference type="Gene3D" id="3.40.50.2000">
    <property type="entry name" value="Glycogen Phosphorylase B"/>
    <property type="match status" value="1"/>
</dbReference>
<evidence type="ECO:0000256" key="2">
    <source>
        <dbReference type="ARBA" id="ARBA00022676"/>
    </source>
</evidence>
<protein>
    <submittedName>
        <fullName evidence="3">Uncharacterized protein</fullName>
    </submittedName>
</protein>
<name>A0AAN9RDG9_CANGL</name>
<dbReference type="PANTHER" id="PTHR48047">
    <property type="entry name" value="GLYCOSYLTRANSFERASE"/>
    <property type="match status" value="1"/>
</dbReference>
<evidence type="ECO:0000313" key="4">
    <source>
        <dbReference type="Proteomes" id="UP001367508"/>
    </source>
</evidence>
<keyword evidence="2" id="KW-0808">Transferase</keyword>
<organism evidence="3 4">
    <name type="scientific">Canavalia gladiata</name>
    <name type="common">Sword bean</name>
    <name type="synonym">Dolichos gladiatus</name>
    <dbReference type="NCBI Taxonomy" id="3824"/>
    <lineage>
        <taxon>Eukaryota</taxon>
        <taxon>Viridiplantae</taxon>
        <taxon>Streptophyta</taxon>
        <taxon>Embryophyta</taxon>
        <taxon>Tracheophyta</taxon>
        <taxon>Spermatophyta</taxon>
        <taxon>Magnoliopsida</taxon>
        <taxon>eudicotyledons</taxon>
        <taxon>Gunneridae</taxon>
        <taxon>Pentapetalae</taxon>
        <taxon>rosids</taxon>
        <taxon>fabids</taxon>
        <taxon>Fabales</taxon>
        <taxon>Fabaceae</taxon>
        <taxon>Papilionoideae</taxon>
        <taxon>50 kb inversion clade</taxon>
        <taxon>NPAAA clade</taxon>
        <taxon>indigoferoid/millettioid clade</taxon>
        <taxon>Phaseoleae</taxon>
        <taxon>Canavalia</taxon>
    </lineage>
</organism>
<dbReference type="AlphaFoldDB" id="A0AAN9RDG9"/>
<sequence>MFFPWETDSVAKFRILRLVFHGIGYFSLCASTCTRLYEPCKTVSSYSKSFVIPNLPGDIKMTRLYMSNHVKSKDSSSKVSKLFKEIEELGAKSYGVVVNSFYELEQVYVDYYSKELERREWHIGPLSLCNKDKEGKRYRGMETSINQ</sequence>
<dbReference type="SUPFAM" id="SSF53756">
    <property type="entry name" value="UDP-Glycosyltransferase/glycogen phosphorylase"/>
    <property type="match status" value="1"/>
</dbReference>
<accession>A0AAN9RDG9</accession>
<comment type="similarity">
    <text evidence="1">Belongs to the UDP-glycosyltransferase family.</text>
</comment>
<keyword evidence="4" id="KW-1185">Reference proteome</keyword>
<comment type="caution">
    <text evidence="3">The sequence shown here is derived from an EMBL/GenBank/DDBJ whole genome shotgun (WGS) entry which is preliminary data.</text>
</comment>
<proteinExistence type="inferred from homology"/>
<dbReference type="PANTHER" id="PTHR48047:SF45">
    <property type="entry name" value="SCOPOLETIN GLUCOSYLTRANSFERASE-LIKE"/>
    <property type="match status" value="1"/>
</dbReference>